<keyword evidence="1" id="KW-0812">Transmembrane</keyword>
<dbReference type="RefSeq" id="WP_236339148.1">
    <property type="nucleotide sequence ID" value="NZ_JAKIJS010000006.1"/>
</dbReference>
<keyword evidence="3" id="KW-1185">Reference proteome</keyword>
<comment type="caution">
    <text evidence="2">The sequence shown here is derived from an EMBL/GenBank/DDBJ whole genome shotgun (WGS) entry which is preliminary data.</text>
</comment>
<evidence type="ECO:0000256" key="1">
    <source>
        <dbReference type="SAM" id="Phobius"/>
    </source>
</evidence>
<proteinExistence type="predicted"/>
<dbReference type="InterPro" id="IPR019074">
    <property type="entry name" value="YabQ"/>
</dbReference>
<sequence length="200" mass="23248">MSLTVQFYTILAMIGSGIWIGAALDTYHRFQPRDKKWNWLRFVNDIVFWVLQALLIFYVLLQVNHGEVRVIIFLALLCGFACYQSLLQRGYKKLLEYLITFFVGVTRMIKKLVSTFVIHPIKVILNLLLTLSKMIGRLLSSVLLFILGILLFPFKIIGVFLLQKVLKRIQAKMLTKLKGKAGIWKKPTNKVKDWIGKFKR</sequence>
<keyword evidence="1" id="KW-0472">Membrane</keyword>
<accession>A0ABS9H671</accession>
<feature type="transmembrane region" description="Helical" evidence="1">
    <location>
        <begin position="39"/>
        <end position="61"/>
    </location>
</feature>
<evidence type="ECO:0000313" key="2">
    <source>
        <dbReference type="EMBL" id="MCF6139601.1"/>
    </source>
</evidence>
<feature type="transmembrane region" description="Helical" evidence="1">
    <location>
        <begin position="138"/>
        <end position="162"/>
    </location>
</feature>
<protein>
    <submittedName>
        <fullName evidence="2">Spore cortex biosynthesis protein YabQ</fullName>
    </submittedName>
</protein>
<name>A0ABS9H671_9BACL</name>
<organism evidence="2 3">
    <name type="scientific">Pseudalkalibacillus berkeleyi</name>
    <dbReference type="NCBI Taxonomy" id="1069813"/>
    <lineage>
        <taxon>Bacteria</taxon>
        <taxon>Bacillati</taxon>
        <taxon>Bacillota</taxon>
        <taxon>Bacilli</taxon>
        <taxon>Bacillales</taxon>
        <taxon>Fictibacillaceae</taxon>
        <taxon>Pseudalkalibacillus</taxon>
    </lineage>
</organism>
<dbReference type="EMBL" id="JAKIJS010000006">
    <property type="protein sequence ID" value="MCF6139601.1"/>
    <property type="molecule type" value="Genomic_DNA"/>
</dbReference>
<dbReference type="Proteomes" id="UP001649381">
    <property type="component" value="Unassembled WGS sequence"/>
</dbReference>
<feature type="transmembrane region" description="Helical" evidence="1">
    <location>
        <begin position="67"/>
        <end position="87"/>
    </location>
</feature>
<evidence type="ECO:0000313" key="3">
    <source>
        <dbReference type="Proteomes" id="UP001649381"/>
    </source>
</evidence>
<dbReference type="NCBIfam" id="TIGR02893">
    <property type="entry name" value="spore_yabQ"/>
    <property type="match status" value="1"/>
</dbReference>
<feature type="transmembrane region" description="Helical" evidence="1">
    <location>
        <begin position="6"/>
        <end position="27"/>
    </location>
</feature>
<gene>
    <name evidence="2" type="primary">yabQ</name>
    <name evidence="2" type="ORF">L2716_17940</name>
</gene>
<dbReference type="Pfam" id="PF09578">
    <property type="entry name" value="Spore_YabQ"/>
    <property type="match status" value="1"/>
</dbReference>
<keyword evidence="1" id="KW-1133">Transmembrane helix</keyword>
<reference evidence="2 3" key="1">
    <citation type="submission" date="2022-01" db="EMBL/GenBank/DDBJ databases">
        <title>Alkalihalobacillus sp. EGI L200015, a novel bacterium isolated from a salt lake sediment.</title>
        <authorList>
            <person name="Gao L."/>
            <person name="Fang B.-Z."/>
            <person name="Li W.-J."/>
        </authorList>
    </citation>
    <scope>NUCLEOTIDE SEQUENCE [LARGE SCALE GENOMIC DNA]</scope>
    <source>
        <strain evidence="2 3">KCTC 12718</strain>
    </source>
</reference>